<dbReference type="KEGG" id="afs:AFR_33115"/>
<dbReference type="Pfam" id="PF19054">
    <property type="entry name" value="DUF5753"/>
    <property type="match status" value="1"/>
</dbReference>
<dbReference type="AlphaFoldDB" id="U5WAA9"/>
<dbReference type="PROSITE" id="PS50943">
    <property type="entry name" value="HTH_CROC1"/>
    <property type="match status" value="1"/>
</dbReference>
<reference evidence="3 4" key="1">
    <citation type="journal article" date="2014" name="J. Biotechnol.">
        <title>Complete genome sequence of the actinobacterium Actinoplanes friuliensis HAG 010964, producer of the lipopeptide antibiotic friulimycin.</title>
        <authorList>
            <person name="Ruckert C."/>
            <person name="Szczepanowski R."/>
            <person name="Albersmeier A."/>
            <person name="Goesmann A."/>
            <person name="Fischer N."/>
            <person name="Steinkamper A."/>
            <person name="Puhler A."/>
            <person name="Biener R."/>
            <person name="Schwartz D."/>
            <person name="Kalinowski J."/>
        </authorList>
    </citation>
    <scope>NUCLEOTIDE SEQUENCE [LARGE SCALE GENOMIC DNA]</scope>
    <source>
        <strain evidence="3 4">DSM 7358</strain>
    </source>
</reference>
<dbReference type="CDD" id="cd00093">
    <property type="entry name" value="HTH_XRE"/>
    <property type="match status" value="1"/>
</dbReference>
<accession>U5WAA9</accession>
<dbReference type="InterPro" id="IPR043917">
    <property type="entry name" value="DUF5753"/>
</dbReference>
<dbReference type="Proteomes" id="UP000017746">
    <property type="component" value="Chromosome"/>
</dbReference>
<evidence type="ECO:0000313" key="4">
    <source>
        <dbReference type="Proteomes" id="UP000017746"/>
    </source>
</evidence>
<dbReference type="eggNOG" id="COG3620">
    <property type="taxonomic scope" value="Bacteria"/>
</dbReference>
<dbReference type="InterPro" id="IPR001387">
    <property type="entry name" value="Cro/C1-type_HTH"/>
</dbReference>
<dbReference type="EMBL" id="CP006272">
    <property type="protein sequence ID" value="AGZ44881.1"/>
    <property type="molecule type" value="Genomic_DNA"/>
</dbReference>
<gene>
    <name evidence="3" type="ORF">AFR_33115</name>
</gene>
<dbReference type="GO" id="GO:0003677">
    <property type="term" value="F:DNA binding"/>
    <property type="evidence" value="ECO:0007669"/>
    <property type="project" value="InterPro"/>
</dbReference>
<dbReference type="Pfam" id="PF13560">
    <property type="entry name" value="HTH_31"/>
    <property type="match status" value="1"/>
</dbReference>
<sequence>MIGMSQPKISRIERGRGLPDPEDVATIARALGADERQVTALMERVERLPGKVNDWRPTAENLAGRQERMTDWESAITTVRDFQPAILTGLLQTSGYARSVFTSFQRLAELGTDELAEAAVLSAVSARIRRQEILADPTRSFCFVITESVLRNQICPPVEMLSQLGHLRNVADRHHNAALRIVPDGKAVEIAPLHGFVLFDDELIVVDIFTTGLASQNRADLRAYRRVFDEFLECAVTDIEPLLAKYEQFYLDQVRRPSTS</sequence>
<dbReference type="InterPro" id="IPR010982">
    <property type="entry name" value="Lambda_DNA-bd_dom_sf"/>
</dbReference>
<organism evidence="3 4">
    <name type="scientific">Actinoplanes friuliensis DSM 7358</name>
    <dbReference type="NCBI Taxonomy" id="1246995"/>
    <lineage>
        <taxon>Bacteria</taxon>
        <taxon>Bacillati</taxon>
        <taxon>Actinomycetota</taxon>
        <taxon>Actinomycetes</taxon>
        <taxon>Micromonosporales</taxon>
        <taxon>Micromonosporaceae</taxon>
        <taxon>Actinoplanes</taxon>
    </lineage>
</organism>
<evidence type="ECO:0000313" key="3">
    <source>
        <dbReference type="EMBL" id="AGZ44881.1"/>
    </source>
</evidence>
<protein>
    <submittedName>
        <fullName evidence="3">Helix-turn-helix domain-containing protein</fullName>
    </submittedName>
</protein>
<proteinExistence type="predicted"/>
<name>U5WAA9_9ACTN</name>
<feature type="compositionally biased region" description="Basic and acidic residues" evidence="1">
    <location>
        <begin position="10"/>
        <end position="19"/>
    </location>
</feature>
<feature type="domain" description="HTH cro/C1-type" evidence="2">
    <location>
        <begin position="1"/>
        <end position="38"/>
    </location>
</feature>
<evidence type="ECO:0000256" key="1">
    <source>
        <dbReference type="SAM" id="MobiDB-lite"/>
    </source>
</evidence>
<keyword evidence="4" id="KW-1185">Reference proteome</keyword>
<evidence type="ECO:0000259" key="2">
    <source>
        <dbReference type="PROSITE" id="PS50943"/>
    </source>
</evidence>
<feature type="region of interest" description="Disordered" evidence="1">
    <location>
        <begin position="1"/>
        <end position="20"/>
    </location>
</feature>
<dbReference type="Gene3D" id="1.10.260.40">
    <property type="entry name" value="lambda repressor-like DNA-binding domains"/>
    <property type="match status" value="1"/>
</dbReference>
<dbReference type="SUPFAM" id="SSF47413">
    <property type="entry name" value="lambda repressor-like DNA-binding domains"/>
    <property type="match status" value="1"/>
</dbReference>
<dbReference type="HOGENOM" id="CLU_055817_2_1_11"/>
<dbReference type="STRING" id="1246995.AFR_33115"/>